<evidence type="ECO:0000259" key="5">
    <source>
        <dbReference type="PROSITE" id="PS50893"/>
    </source>
</evidence>
<feature type="domain" description="ABC transporter" evidence="5">
    <location>
        <begin position="12"/>
        <end position="242"/>
    </location>
</feature>
<evidence type="ECO:0000256" key="4">
    <source>
        <dbReference type="ARBA" id="ARBA00022840"/>
    </source>
</evidence>
<gene>
    <name evidence="6" type="ORF">N186_07275</name>
</gene>
<dbReference type="PANTHER" id="PTHR42711:SF5">
    <property type="entry name" value="ABC TRANSPORTER ATP-BINDING PROTEIN NATA"/>
    <property type="match status" value="1"/>
</dbReference>
<proteinExistence type="inferred from homology"/>
<keyword evidence="4" id="KW-0067">ATP-binding</keyword>
<dbReference type="InterPro" id="IPR027417">
    <property type="entry name" value="P-loop_NTPase"/>
</dbReference>
<dbReference type="Proteomes" id="UP000015543">
    <property type="component" value="Chromosome"/>
</dbReference>
<dbReference type="Pfam" id="PF13732">
    <property type="entry name" value="DrrA1-3_C"/>
    <property type="match status" value="1"/>
</dbReference>
<dbReference type="EMBL" id="CP006646">
    <property type="protein sequence ID" value="AGT35793.1"/>
    <property type="molecule type" value="Genomic_DNA"/>
</dbReference>
<accession>S5ZF63</accession>
<evidence type="ECO:0000256" key="1">
    <source>
        <dbReference type="ARBA" id="ARBA00005417"/>
    </source>
</evidence>
<dbReference type="SUPFAM" id="SSF52540">
    <property type="entry name" value="P-loop containing nucleoside triphosphate hydrolases"/>
    <property type="match status" value="1"/>
</dbReference>
<name>S5ZF63_9CREN</name>
<evidence type="ECO:0000313" key="6">
    <source>
        <dbReference type="EMBL" id="AGT35793.1"/>
    </source>
</evidence>
<dbReference type="AlphaFoldDB" id="S5ZF63"/>
<dbReference type="GO" id="GO:0005524">
    <property type="term" value="F:ATP binding"/>
    <property type="evidence" value="ECO:0007669"/>
    <property type="project" value="UniProtKB-KW"/>
</dbReference>
<dbReference type="GO" id="GO:0016887">
    <property type="term" value="F:ATP hydrolysis activity"/>
    <property type="evidence" value="ECO:0007669"/>
    <property type="project" value="InterPro"/>
</dbReference>
<evidence type="ECO:0000313" key="7">
    <source>
        <dbReference type="Proteomes" id="UP000015543"/>
    </source>
</evidence>
<dbReference type="HOGENOM" id="CLU_000604_1_2_2"/>
<dbReference type="InterPro" id="IPR003439">
    <property type="entry name" value="ABC_transporter-like_ATP-bd"/>
</dbReference>
<dbReference type="Pfam" id="PF00005">
    <property type="entry name" value="ABC_tran"/>
    <property type="match status" value="1"/>
</dbReference>
<reference evidence="6 7" key="1">
    <citation type="journal article" date="2013" name="Genome Announc.">
        <title>Complete Genomic Sequence of 'Thermofilum adornatus' Strain 1910bT, a Hyperthermophilic Anaerobic Organotrophic Crenarchaeon.</title>
        <authorList>
            <person name="Dominova I.N."/>
            <person name="Kublanov I.V."/>
            <person name="Podosokorskaya O.A."/>
            <person name="Derbikova K.S."/>
            <person name="Patrushev M.V."/>
            <person name="Toshchakov S.V."/>
        </authorList>
    </citation>
    <scope>NUCLEOTIDE SEQUENCE [LARGE SCALE GENOMIC DNA]</scope>
    <source>
        <strain evidence="7">1910b</strain>
    </source>
</reference>
<dbReference type="RefSeq" id="WP_020963100.1">
    <property type="nucleotide sequence ID" value="NC_022093.1"/>
</dbReference>
<dbReference type="InterPro" id="IPR050763">
    <property type="entry name" value="ABC_transporter_ATP-binding"/>
</dbReference>
<dbReference type="PROSITE" id="PS50893">
    <property type="entry name" value="ABC_TRANSPORTER_2"/>
    <property type="match status" value="1"/>
</dbReference>
<dbReference type="eggNOG" id="arCOG00194">
    <property type="taxonomic scope" value="Archaea"/>
</dbReference>
<keyword evidence="3" id="KW-0547">Nucleotide-binding</keyword>
<dbReference type="PANTHER" id="PTHR42711">
    <property type="entry name" value="ABC TRANSPORTER ATP-BINDING PROTEIN"/>
    <property type="match status" value="1"/>
</dbReference>
<dbReference type="InterPro" id="IPR025302">
    <property type="entry name" value="DrrA1/2-like_C"/>
</dbReference>
<protein>
    <submittedName>
        <fullName evidence="6">ABC transporter</fullName>
    </submittedName>
</protein>
<dbReference type="InterPro" id="IPR003593">
    <property type="entry name" value="AAA+_ATPase"/>
</dbReference>
<evidence type="ECO:0000256" key="3">
    <source>
        <dbReference type="ARBA" id="ARBA00022741"/>
    </source>
</evidence>
<dbReference type="KEGG" id="thb:N186_07275"/>
<organism evidence="6 7">
    <name type="scientific">Thermofilum adornatum</name>
    <dbReference type="NCBI Taxonomy" id="1365176"/>
    <lineage>
        <taxon>Archaea</taxon>
        <taxon>Thermoproteota</taxon>
        <taxon>Thermoprotei</taxon>
        <taxon>Thermofilales</taxon>
        <taxon>Thermofilaceae</taxon>
        <taxon>Thermofilum</taxon>
    </lineage>
</organism>
<dbReference type="Gene3D" id="3.40.50.300">
    <property type="entry name" value="P-loop containing nucleotide triphosphate hydrolases"/>
    <property type="match status" value="1"/>
</dbReference>
<evidence type="ECO:0000256" key="2">
    <source>
        <dbReference type="ARBA" id="ARBA00022448"/>
    </source>
</evidence>
<dbReference type="PATRIC" id="fig|1365176.7.peg.1436"/>
<keyword evidence="2" id="KW-0813">Transport</keyword>
<dbReference type="GeneID" id="16574099"/>
<comment type="similarity">
    <text evidence="1">Belongs to the ABC transporter superfamily.</text>
</comment>
<dbReference type="SMART" id="SM00382">
    <property type="entry name" value="AAA"/>
    <property type="match status" value="1"/>
</dbReference>
<keyword evidence="7" id="KW-1185">Reference proteome</keyword>
<sequence>MLYEIIMGNVAVKIKDFVKTFGQTVAVDGLNLEIYEGEIFGLLGPNGSGKTTTLLTTATIYKPTSGDIYVHGYSVSRQGDIVRRYVGIAFQEPKALWIDNPYELLIWHARVVGYSSSEAKQVVRDVMEQLDLWEHRKKQFYQLSGGTRKKLEIAKVLIQRPKVAIFDEPTAQVDVLTKHKLWDVIRGLKAEGTTIIVATNDMFEAERICERIGIIYKGKLRALGTISELKDMVPQGDVIEIAFDGPEEQVKKIISTFPEIGHFTIADHKARMFLNKGEEKAVSIVQALASSGIKVRKIMIQEPTLDDVFFYFTGARLREEHGAA</sequence>